<feature type="region of interest" description="Disordered" evidence="1">
    <location>
        <begin position="218"/>
        <end position="284"/>
    </location>
</feature>
<evidence type="ECO:0000313" key="4">
    <source>
        <dbReference type="Proteomes" id="UP000784294"/>
    </source>
</evidence>
<sequence length="354" mass="37442">MCANLPKGHFPLSFLVIGTLSVNLSPSTDAQTKDRPNQASATEPTDCLNCRDETTPSPPVGHSNQSPADTIADSVNLVSTSRACPSHCYAPDALIVRSKTPDTTPKLIHQPPLHSDCLQPGNSPAIPEAGTVSANDNCNSMTASADRSVHLLEAGQPELVDKSVESGRTPELDTISPLMQSLVPSGLGSIVTNSVAVSGSASGLSSGSSSAIGNSNNSYRSWSLQPPDCTTQSRRLNEGRAERVVRRNSARRRAGERCEECREEEGRQGRGEEQATVHKPAEAEKEADCGARLDVVASRTDCRGGSGGKMKAIRASRKKGIHSNNLFDAFAVSNPDFYGSCMFCSKFAGFPSLA</sequence>
<dbReference type="Proteomes" id="UP000784294">
    <property type="component" value="Unassembled WGS sequence"/>
</dbReference>
<evidence type="ECO:0000256" key="1">
    <source>
        <dbReference type="SAM" id="MobiDB-lite"/>
    </source>
</evidence>
<feature type="chain" id="PRO_5019019617" evidence="2">
    <location>
        <begin position="31"/>
        <end position="354"/>
    </location>
</feature>
<feature type="region of interest" description="Disordered" evidence="1">
    <location>
        <begin position="27"/>
        <end position="69"/>
    </location>
</feature>
<feature type="compositionally biased region" description="Polar residues" evidence="1">
    <location>
        <begin position="219"/>
        <end position="234"/>
    </location>
</feature>
<feature type="compositionally biased region" description="Basic and acidic residues" evidence="1">
    <location>
        <begin position="235"/>
        <end position="245"/>
    </location>
</feature>
<keyword evidence="2" id="KW-0732">Signal</keyword>
<feature type="signal peptide" evidence="2">
    <location>
        <begin position="1"/>
        <end position="30"/>
    </location>
</feature>
<feature type="compositionally biased region" description="Basic and acidic residues" evidence="1">
    <location>
        <begin position="253"/>
        <end position="284"/>
    </location>
</feature>
<dbReference type="EMBL" id="CAAALY010244773">
    <property type="protein sequence ID" value="VEL32863.1"/>
    <property type="molecule type" value="Genomic_DNA"/>
</dbReference>
<comment type="caution">
    <text evidence="3">The sequence shown here is derived from an EMBL/GenBank/DDBJ whole genome shotgun (WGS) entry which is preliminary data.</text>
</comment>
<dbReference type="AlphaFoldDB" id="A0A448XBF7"/>
<keyword evidence="4" id="KW-1185">Reference proteome</keyword>
<name>A0A448XBF7_9PLAT</name>
<reference evidence="3" key="1">
    <citation type="submission" date="2018-11" db="EMBL/GenBank/DDBJ databases">
        <authorList>
            <consortium name="Pathogen Informatics"/>
        </authorList>
    </citation>
    <scope>NUCLEOTIDE SEQUENCE</scope>
</reference>
<organism evidence="3 4">
    <name type="scientific">Protopolystoma xenopodis</name>
    <dbReference type="NCBI Taxonomy" id="117903"/>
    <lineage>
        <taxon>Eukaryota</taxon>
        <taxon>Metazoa</taxon>
        <taxon>Spiralia</taxon>
        <taxon>Lophotrochozoa</taxon>
        <taxon>Platyhelminthes</taxon>
        <taxon>Monogenea</taxon>
        <taxon>Polyopisthocotylea</taxon>
        <taxon>Polystomatidea</taxon>
        <taxon>Polystomatidae</taxon>
        <taxon>Protopolystoma</taxon>
    </lineage>
</organism>
<protein>
    <submittedName>
        <fullName evidence="3">Uncharacterized protein</fullName>
    </submittedName>
</protein>
<evidence type="ECO:0000313" key="3">
    <source>
        <dbReference type="EMBL" id="VEL32863.1"/>
    </source>
</evidence>
<evidence type="ECO:0000256" key="2">
    <source>
        <dbReference type="SAM" id="SignalP"/>
    </source>
</evidence>
<gene>
    <name evidence="3" type="ORF">PXEA_LOCUS26303</name>
</gene>
<proteinExistence type="predicted"/>
<accession>A0A448XBF7</accession>